<evidence type="ECO:0000313" key="5">
    <source>
        <dbReference type="EMBL" id="KAK3356777.1"/>
    </source>
</evidence>
<accession>A0AAJ0HKW7</accession>
<dbReference type="EMBL" id="JAUIQD010000003">
    <property type="protein sequence ID" value="KAK3356777.1"/>
    <property type="molecule type" value="Genomic_DNA"/>
</dbReference>
<dbReference type="InterPro" id="IPR052766">
    <property type="entry name" value="S41A_metabolite_peptidase"/>
</dbReference>
<feature type="chain" id="PRO_5042474733" description="Tail specific protease domain-containing protein" evidence="2">
    <location>
        <begin position="19"/>
        <end position="811"/>
    </location>
</feature>
<evidence type="ECO:0000259" key="4">
    <source>
        <dbReference type="Pfam" id="PF23658"/>
    </source>
</evidence>
<dbReference type="Gene3D" id="3.90.226.10">
    <property type="entry name" value="2-enoyl-CoA Hydratase, Chain A, domain 1"/>
    <property type="match status" value="1"/>
</dbReference>
<dbReference type="Pfam" id="PF03572">
    <property type="entry name" value="Peptidase_S41"/>
    <property type="match status" value="1"/>
</dbReference>
<sequence>MLFREVLWALALTRASTAHVIRRQEDTSVVPSALPSETALESAFPSSVASESSAPAPTSTGGVIGKGCAGVASLVAEAKASDPDATVVVPPSLALSCLESVPVDVERDIGVIEFFLPYLSFQSTLGYLKKPPQSYLLPGVDVIGGFAAIREKLRKAGYKNQFEWALDIKRVLSAAADGHLGYSPAILGVFDFQRTLNITSASVDGVELPKIYDVDDIVRLGIDSASEIVSIDNTPVQDFIGRAAAEETFQDPDAQFNSLFWSIPIGWSGNTRSAFIGASTLPDSHTVRFANGTTKEYPNYAGLNVPFDNITSGDDLHKVVEIPPPPGEGPAVTPTRLVRHRIVPIGQTETETETETETAAEETPSAAPSATAVPGYPEPVVIHQSGYVAGYFLNGSSAHDDTCVLVLTSFQSENQSVYSGNGEYEETRRVFRDFFRACADAGRTKLILDVSANGGGFVFQGYELYKNLFPDNKAWSGSRLRAHAALDIMGQNSYSQEGGESLLLTGLFLNPATGKKYAEWKDIYGPTVFPEDRETNTMTYDFANKSLLFDPATDSPFSITGFDPDNPAPKQPFAKEDIIVLTDGYCASTCTVVVGLLQREAGVRTIAVGGRPLVAPMQAVGGVKGSQVVKIAGIQEQWGQIIINQSVTPPKNLLSALPSNSTPPLMPIDLTQAQVNFRNAYPEDNQNGPPAQFLYEAANCRRFYRPEYLTDIQAEWRDVADVAWHGAQCAPGSTVNADGKIDSKAPAYTDAVRSKQSVYDGPGSLTNAEWLALATNLTGSTEGIASGAGRRGVELSVGVVAAVLVSAVLML</sequence>
<reference evidence="5" key="1">
    <citation type="journal article" date="2023" name="Mol. Phylogenet. Evol.">
        <title>Genome-scale phylogeny and comparative genomics of the fungal order Sordariales.</title>
        <authorList>
            <person name="Hensen N."/>
            <person name="Bonometti L."/>
            <person name="Westerberg I."/>
            <person name="Brannstrom I.O."/>
            <person name="Guillou S."/>
            <person name="Cros-Aarteil S."/>
            <person name="Calhoun S."/>
            <person name="Haridas S."/>
            <person name="Kuo A."/>
            <person name="Mondo S."/>
            <person name="Pangilinan J."/>
            <person name="Riley R."/>
            <person name="LaButti K."/>
            <person name="Andreopoulos B."/>
            <person name="Lipzen A."/>
            <person name="Chen C."/>
            <person name="Yan M."/>
            <person name="Daum C."/>
            <person name="Ng V."/>
            <person name="Clum A."/>
            <person name="Steindorff A."/>
            <person name="Ohm R.A."/>
            <person name="Martin F."/>
            <person name="Silar P."/>
            <person name="Natvig D.O."/>
            <person name="Lalanne C."/>
            <person name="Gautier V."/>
            <person name="Ament-Velasquez S.L."/>
            <person name="Kruys A."/>
            <person name="Hutchinson M.I."/>
            <person name="Powell A.J."/>
            <person name="Barry K."/>
            <person name="Miller A.N."/>
            <person name="Grigoriev I.V."/>
            <person name="Debuchy R."/>
            <person name="Gladieux P."/>
            <person name="Hiltunen Thoren M."/>
            <person name="Johannesson H."/>
        </authorList>
    </citation>
    <scope>NUCLEOTIDE SEQUENCE</scope>
    <source>
        <strain evidence="5">CBS 955.72</strain>
    </source>
</reference>
<feature type="compositionally biased region" description="Acidic residues" evidence="1">
    <location>
        <begin position="350"/>
        <end position="360"/>
    </location>
</feature>
<dbReference type="Proteomes" id="UP001275084">
    <property type="component" value="Unassembled WGS sequence"/>
</dbReference>
<feature type="signal peptide" evidence="2">
    <location>
        <begin position="1"/>
        <end position="18"/>
    </location>
</feature>
<organism evidence="5 6">
    <name type="scientific">Lasiosphaeria hispida</name>
    <dbReference type="NCBI Taxonomy" id="260671"/>
    <lineage>
        <taxon>Eukaryota</taxon>
        <taxon>Fungi</taxon>
        <taxon>Dikarya</taxon>
        <taxon>Ascomycota</taxon>
        <taxon>Pezizomycotina</taxon>
        <taxon>Sordariomycetes</taxon>
        <taxon>Sordariomycetidae</taxon>
        <taxon>Sordariales</taxon>
        <taxon>Lasiosphaeriaceae</taxon>
        <taxon>Lasiosphaeria</taxon>
    </lineage>
</organism>
<dbReference type="GO" id="GO:0008236">
    <property type="term" value="F:serine-type peptidase activity"/>
    <property type="evidence" value="ECO:0007669"/>
    <property type="project" value="InterPro"/>
</dbReference>
<evidence type="ECO:0008006" key="7">
    <source>
        <dbReference type="Google" id="ProtNLM"/>
    </source>
</evidence>
<evidence type="ECO:0000256" key="2">
    <source>
        <dbReference type="SAM" id="SignalP"/>
    </source>
</evidence>
<gene>
    <name evidence="5" type="ORF">B0T25DRAFT_139219</name>
</gene>
<protein>
    <recommendedName>
        <fullName evidence="7">Tail specific protease domain-containing protein</fullName>
    </recommendedName>
</protein>
<dbReference type="InterPro" id="IPR056186">
    <property type="entry name" value="PDZ_CPAF-rel"/>
</dbReference>
<dbReference type="Pfam" id="PF23658">
    <property type="entry name" value="PDZ_CPAF_rel"/>
    <property type="match status" value="1"/>
</dbReference>
<feature type="compositionally biased region" description="Low complexity" evidence="1">
    <location>
        <begin position="361"/>
        <end position="372"/>
    </location>
</feature>
<name>A0AAJ0HKW7_9PEZI</name>
<evidence type="ECO:0000256" key="1">
    <source>
        <dbReference type="SAM" id="MobiDB-lite"/>
    </source>
</evidence>
<feature type="region of interest" description="Disordered" evidence="1">
    <location>
        <begin position="348"/>
        <end position="372"/>
    </location>
</feature>
<feature type="domain" description="CPAF-like PDZ" evidence="4">
    <location>
        <begin position="192"/>
        <end position="307"/>
    </location>
</feature>
<dbReference type="SUPFAM" id="SSF52096">
    <property type="entry name" value="ClpP/crotonase"/>
    <property type="match status" value="1"/>
</dbReference>
<keyword evidence="2" id="KW-0732">Signal</keyword>
<dbReference type="InterPro" id="IPR029045">
    <property type="entry name" value="ClpP/crotonase-like_dom_sf"/>
</dbReference>
<keyword evidence="6" id="KW-1185">Reference proteome</keyword>
<dbReference type="AlphaFoldDB" id="A0AAJ0HKW7"/>
<feature type="domain" description="Tail specific protease" evidence="3">
    <location>
        <begin position="402"/>
        <end position="602"/>
    </location>
</feature>
<evidence type="ECO:0000259" key="3">
    <source>
        <dbReference type="Pfam" id="PF03572"/>
    </source>
</evidence>
<evidence type="ECO:0000313" key="6">
    <source>
        <dbReference type="Proteomes" id="UP001275084"/>
    </source>
</evidence>
<dbReference type="PANTHER" id="PTHR37049">
    <property type="entry name" value="PEPTIDASE S41 FAMILY PROTEIN"/>
    <property type="match status" value="1"/>
</dbReference>
<dbReference type="PANTHER" id="PTHR37049:SF4">
    <property type="entry name" value="RHODANESE DOMAIN-CONTAINING PROTEIN"/>
    <property type="match status" value="1"/>
</dbReference>
<reference evidence="5" key="2">
    <citation type="submission" date="2023-06" db="EMBL/GenBank/DDBJ databases">
        <authorList>
            <consortium name="Lawrence Berkeley National Laboratory"/>
            <person name="Haridas S."/>
            <person name="Hensen N."/>
            <person name="Bonometti L."/>
            <person name="Westerberg I."/>
            <person name="Brannstrom I.O."/>
            <person name="Guillou S."/>
            <person name="Cros-Aarteil S."/>
            <person name="Calhoun S."/>
            <person name="Kuo A."/>
            <person name="Mondo S."/>
            <person name="Pangilinan J."/>
            <person name="Riley R."/>
            <person name="Labutti K."/>
            <person name="Andreopoulos B."/>
            <person name="Lipzen A."/>
            <person name="Chen C."/>
            <person name="Yanf M."/>
            <person name="Daum C."/>
            <person name="Ng V."/>
            <person name="Clum A."/>
            <person name="Steindorff A."/>
            <person name="Ohm R."/>
            <person name="Martin F."/>
            <person name="Silar P."/>
            <person name="Natvig D."/>
            <person name="Lalanne C."/>
            <person name="Gautier V."/>
            <person name="Ament-Velasquez S.L."/>
            <person name="Kruys A."/>
            <person name="Hutchinson M.I."/>
            <person name="Powell A.J."/>
            <person name="Barry K."/>
            <person name="Miller A.N."/>
            <person name="Grigoriev I.V."/>
            <person name="Debuchy R."/>
            <person name="Gladieux P."/>
            <person name="Thoren M.H."/>
            <person name="Johannesson H."/>
        </authorList>
    </citation>
    <scope>NUCLEOTIDE SEQUENCE</scope>
    <source>
        <strain evidence="5">CBS 955.72</strain>
    </source>
</reference>
<dbReference type="InterPro" id="IPR005151">
    <property type="entry name" value="Tail-specific_protease"/>
</dbReference>
<proteinExistence type="predicted"/>
<comment type="caution">
    <text evidence="5">The sequence shown here is derived from an EMBL/GenBank/DDBJ whole genome shotgun (WGS) entry which is preliminary data.</text>
</comment>
<dbReference type="GO" id="GO:0006508">
    <property type="term" value="P:proteolysis"/>
    <property type="evidence" value="ECO:0007669"/>
    <property type="project" value="InterPro"/>
</dbReference>